<evidence type="ECO:0000259" key="2">
    <source>
        <dbReference type="Pfam" id="PF14238"/>
    </source>
</evidence>
<protein>
    <submittedName>
        <fullName evidence="3">DUF4340 domain-containing protein</fullName>
    </submittedName>
</protein>
<gene>
    <name evidence="3" type="ORF">ACFSSA_14020</name>
</gene>
<keyword evidence="4" id="KW-1185">Reference proteome</keyword>
<feature type="region of interest" description="Disordered" evidence="1">
    <location>
        <begin position="382"/>
        <end position="418"/>
    </location>
</feature>
<organism evidence="3 4">
    <name type="scientific">Luteolibacter algae</name>
    <dbReference type="NCBI Taxonomy" id="454151"/>
    <lineage>
        <taxon>Bacteria</taxon>
        <taxon>Pseudomonadati</taxon>
        <taxon>Verrucomicrobiota</taxon>
        <taxon>Verrucomicrobiia</taxon>
        <taxon>Verrucomicrobiales</taxon>
        <taxon>Verrucomicrobiaceae</taxon>
        <taxon>Luteolibacter</taxon>
    </lineage>
</organism>
<reference evidence="4" key="1">
    <citation type="journal article" date="2019" name="Int. J. Syst. Evol. Microbiol.">
        <title>The Global Catalogue of Microorganisms (GCM) 10K type strain sequencing project: providing services to taxonomists for standard genome sequencing and annotation.</title>
        <authorList>
            <consortium name="The Broad Institute Genomics Platform"/>
            <consortium name="The Broad Institute Genome Sequencing Center for Infectious Disease"/>
            <person name="Wu L."/>
            <person name="Ma J."/>
        </authorList>
    </citation>
    <scope>NUCLEOTIDE SEQUENCE [LARGE SCALE GENOMIC DNA]</scope>
    <source>
        <strain evidence="4">CGMCC 4.7106</strain>
    </source>
</reference>
<feature type="compositionally biased region" description="Pro residues" evidence="1">
    <location>
        <begin position="408"/>
        <end position="418"/>
    </location>
</feature>
<dbReference type="EMBL" id="JBHUIT010000031">
    <property type="protein sequence ID" value="MFD2257794.1"/>
    <property type="molecule type" value="Genomic_DNA"/>
</dbReference>
<sequence>MKSRTVIILWLIAILLGVSVLLLKHSQGDENNTATKRAPGQTLFEDFPADKIATIEISGAEHTATLTEKDDKWTVAERDDYPADTRAINDLLRTLSELKVTQGIEAGPSFAPRFGMDEKSSKPAEHGLRVSFKDSAGKELAKAAFGKNLDAAGSSASAFGGGATGRYVRNYADESGFYAVSEVFGTLSEDPKSWLSEEFIKVEKIQSIALTQPGSDELEWKLTRDNENADFEFTEAFPGVKIDTAATAPLKSLFSFARFEDVISNADLEKRANPEKLQKATITTFEGLVYEVTLQPDKTAAGQSTPTTENYLMTVSVTAELPKERKKAENEKKEEAEAADKAFADRKEALGESIAKTKALEGRTFLVSKFTVDALLKNRAALMDKGPGPGESDKAPAPGTSATSDPVEIPPAPAAEDN</sequence>
<comment type="caution">
    <text evidence="3">The sequence shown here is derived from an EMBL/GenBank/DDBJ whole genome shotgun (WGS) entry which is preliminary data.</text>
</comment>
<dbReference type="Pfam" id="PF14238">
    <property type="entry name" value="DUF4340"/>
    <property type="match status" value="1"/>
</dbReference>
<evidence type="ECO:0000256" key="1">
    <source>
        <dbReference type="SAM" id="MobiDB-lite"/>
    </source>
</evidence>
<feature type="domain" description="DUF4340" evidence="2">
    <location>
        <begin position="73"/>
        <end position="277"/>
    </location>
</feature>
<dbReference type="InterPro" id="IPR025641">
    <property type="entry name" value="DUF4340"/>
</dbReference>
<dbReference type="Proteomes" id="UP001597375">
    <property type="component" value="Unassembled WGS sequence"/>
</dbReference>
<dbReference type="RefSeq" id="WP_386821154.1">
    <property type="nucleotide sequence ID" value="NZ_JBHUIT010000031.1"/>
</dbReference>
<name>A0ABW5DAH5_9BACT</name>
<evidence type="ECO:0000313" key="4">
    <source>
        <dbReference type="Proteomes" id="UP001597375"/>
    </source>
</evidence>
<proteinExistence type="predicted"/>
<evidence type="ECO:0000313" key="3">
    <source>
        <dbReference type="EMBL" id="MFD2257794.1"/>
    </source>
</evidence>
<accession>A0ABW5DAH5</accession>